<dbReference type="Proteomes" id="UP000018936">
    <property type="component" value="Unassembled WGS sequence"/>
</dbReference>
<accession>V8NP82</accession>
<proteinExistence type="predicted"/>
<evidence type="ECO:0000313" key="1">
    <source>
        <dbReference type="EMBL" id="ETE64079.1"/>
    </source>
</evidence>
<comment type="caution">
    <text evidence="1">The sequence shown here is derived from an EMBL/GenBank/DDBJ whole genome shotgun (WGS) entry which is preliminary data.</text>
</comment>
<keyword evidence="2" id="KW-1185">Reference proteome</keyword>
<name>V8NP82_OPHHA</name>
<sequence length="88" mass="10004">MSPEQLPAACRMRKQDTIYQQLASKVKEMLVEVKAVKSDVDRIKQVSSETLFHSWRSFEVCSSGVDCLLKVSTQLQDIELLFTPPDSQ</sequence>
<feature type="non-terminal residue" evidence="1">
    <location>
        <position position="88"/>
    </location>
</feature>
<dbReference type="AlphaFoldDB" id="V8NP82"/>
<reference evidence="1 2" key="1">
    <citation type="journal article" date="2013" name="Proc. Natl. Acad. Sci. U.S.A.">
        <title>The king cobra genome reveals dynamic gene evolution and adaptation in the snake venom system.</title>
        <authorList>
            <person name="Vonk F.J."/>
            <person name="Casewell N.R."/>
            <person name="Henkel C.V."/>
            <person name="Heimberg A.M."/>
            <person name="Jansen H.J."/>
            <person name="McCleary R.J."/>
            <person name="Kerkkamp H.M."/>
            <person name="Vos R.A."/>
            <person name="Guerreiro I."/>
            <person name="Calvete J.J."/>
            <person name="Wuster W."/>
            <person name="Woods A.E."/>
            <person name="Logan J.M."/>
            <person name="Harrison R.A."/>
            <person name="Castoe T.A."/>
            <person name="de Koning A.P."/>
            <person name="Pollock D.D."/>
            <person name="Yandell M."/>
            <person name="Calderon D."/>
            <person name="Renjifo C."/>
            <person name="Currier R.B."/>
            <person name="Salgado D."/>
            <person name="Pla D."/>
            <person name="Sanz L."/>
            <person name="Hyder A.S."/>
            <person name="Ribeiro J.M."/>
            <person name="Arntzen J.W."/>
            <person name="van den Thillart G.E."/>
            <person name="Boetzer M."/>
            <person name="Pirovano W."/>
            <person name="Dirks R.P."/>
            <person name="Spaink H.P."/>
            <person name="Duboule D."/>
            <person name="McGlinn E."/>
            <person name="Kini R.M."/>
            <person name="Richardson M.K."/>
        </authorList>
    </citation>
    <scope>NUCLEOTIDE SEQUENCE</scope>
    <source>
        <tissue evidence="1">Blood</tissue>
    </source>
</reference>
<gene>
    <name evidence="1" type="primary">MDN1</name>
    <name evidence="1" type="ORF">L345_10152</name>
</gene>
<evidence type="ECO:0000313" key="2">
    <source>
        <dbReference type="Proteomes" id="UP000018936"/>
    </source>
</evidence>
<dbReference type="EMBL" id="AZIM01002413">
    <property type="protein sequence ID" value="ETE64079.1"/>
    <property type="molecule type" value="Genomic_DNA"/>
</dbReference>
<organism evidence="1 2">
    <name type="scientific">Ophiophagus hannah</name>
    <name type="common">King cobra</name>
    <name type="synonym">Naja hannah</name>
    <dbReference type="NCBI Taxonomy" id="8665"/>
    <lineage>
        <taxon>Eukaryota</taxon>
        <taxon>Metazoa</taxon>
        <taxon>Chordata</taxon>
        <taxon>Craniata</taxon>
        <taxon>Vertebrata</taxon>
        <taxon>Euteleostomi</taxon>
        <taxon>Lepidosauria</taxon>
        <taxon>Squamata</taxon>
        <taxon>Bifurcata</taxon>
        <taxon>Unidentata</taxon>
        <taxon>Episquamata</taxon>
        <taxon>Toxicofera</taxon>
        <taxon>Serpentes</taxon>
        <taxon>Colubroidea</taxon>
        <taxon>Elapidae</taxon>
        <taxon>Elapinae</taxon>
        <taxon>Ophiophagus</taxon>
    </lineage>
</organism>
<protein>
    <submittedName>
        <fullName evidence="1">Midasin</fullName>
    </submittedName>
</protein>